<evidence type="ECO:0000256" key="1">
    <source>
        <dbReference type="ARBA" id="ARBA00001973"/>
    </source>
</evidence>
<evidence type="ECO:0000256" key="12">
    <source>
        <dbReference type="ARBA" id="ARBA00023326"/>
    </source>
</evidence>
<proteinExistence type="inferred from homology"/>
<dbReference type="Pfam" id="PF03443">
    <property type="entry name" value="AA9"/>
    <property type="match status" value="1"/>
</dbReference>
<comment type="catalytic activity">
    <reaction evidence="14">
        <text>[(1-&gt;4)-beta-D-glucosyl]n+m + reduced acceptor + O2 = 4-dehydro-beta-D-glucosyl-[(1-&gt;4)-beta-D-glucosyl]n-1 + [(1-&gt;4)-beta-D-glucosyl]m + acceptor + H2O.</text>
        <dbReference type="EC" id="1.14.99.56"/>
    </reaction>
</comment>
<keyword evidence="5" id="KW-0732">Signal</keyword>
<evidence type="ECO:0000256" key="11">
    <source>
        <dbReference type="ARBA" id="ARBA00023277"/>
    </source>
</evidence>
<accession>A0A6A5YCB7</accession>
<keyword evidence="3" id="KW-0964">Secreted</keyword>
<keyword evidence="8" id="KW-0186">Copper</keyword>
<evidence type="ECO:0000256" key="3">
    <source>
        <dbReference type="ARBA" id="ARBA00022525"/>
    </source>
</evidence>
<dbReference type="InterPro" id="IPR005103">
    <property type="entry name" value="AA9_LPMO"/>
</dbReference>
<evidence type="ECO:0000259" key="16">
    <source>
        <dbReference type="Pfam" id="PF03443"/>
    </source>
</evidence>
<evidence type="ECO:0000256" key="6">
    <source>
        <dbReference type="ARBA" id="ARBA00023001"/>
    </source>
</evidence>
<dbReference type="PANTHER" id="PTHR33353:SF10">
    <property type="entry name" value="ENDO-BETA-1,4-GLUCANASE D"/>
    <property type="match status" value="1"/>
</dbReference>
<dbReference type="GO" id="GO:0004497">
    <property type="term" value="F:monooxygenase activity"/>
    <property type="evidence" value="ECO:0007669"/>
    <property type="project" value="UniProtKB-KW"/>
</dbReference>
<keyword evidence="7" id="KW-0560">Oxidoreductase</keyword>
<sequence>TLLAAAAIVPSTMAHYCFNRLIVDGNVTDTYEYVRVNNNSNSPITQYNSTDMRCNAGGLLTGNVTDTYKLAAGSEVGFALDTAIGHPGPLQVYMSKAPGEASEYDGSGDWFKVYEMGVSSITDEGLQWASSEITNFTFTLPDEVPAGQYFLRVEHIALHGASTFEGAQFYISCAQIEVTGSSTETPAPVVDIPGVYTGYEPGLMINIYWPIPTNYTMPGPAVW</sequence>
<evidence type="ECO:0000313" key="17">
    <source>
        <dbReference type="EMBL" id="KAF2089153.1"/>
    </source>
</evidence>
<keyword evidence="10" id="KW-1015">Disulfide bond</keyword>
<dbReference type="Gene3D" id="2.70.50.70">
    <property type="match status" value="1"/>
</dbReference>
<evidence type="ECO:0000256" key="5">
    <source>
        <dbReference type="ARBA" id="ARBA00022729"/>
    </source>
</evidence>
<keyword evidence="18" id="KW-1185">Reference proteome</keyword>
<comment type="similarity">
    <text evidence="13">Belongs to the polysaccharide monooxygenase AA9 family.</text>
</comment>
<evidence type="ECO:0000256" key="8">
    <source>
        <dbReference type="ARBA" id="ARBA00023008"/>
    </source>
</evidence>
<dbReference type="OrthoDB" id="6038816at2759"/>
<evidence type="ECO:0000256" key="7">
    <source>
        <dbReference type="ARBA" id="ARBA00023002"/>
    </source>
</evidence>
<comment type="cofactor">
    <cofactor evidence="1">
        <name>Cu(2+)</name>
        <dbReference type="ChEBI" id="CHEBI:29036"/>
    </cofactor>
</comment>
<comment type="subcellular location">
    <subcellularLocation>
        <location evidence="2">Secreted</location>
    </subcellularLocation>
</comment>
<evidence type="ECO:0000256" key="15">
    <source>
        <dbReference type="ARBA" id="ARBA00047174"/>
    </source>
</evidence>
<dbReference type="GO" id="GO:0046872">
    <property type="term" value="F:metal ion binding"/>
    <property type="evidence" value="ECO:0007669"/>
    <property type="project" value="UniProtKB-KW"/>
</dbReference>
<evidence type="ECO:0000256" key="4">
    <source>
        <dbReference type="ARBA" id="ARBA00022723"/>
    </source>
</evidence>
<dbReference type="EC" id="1.14.99.56" evidence="15"/>
<keyword evidence="9 17" id="KW-0503">Monooxygenase</keyword>
<organism evidence="17 18">
    <name type="scientific">Saccharata proteae CBS 121410</name>
    <dbReference type="NCBI Taxonomy" id="1314787"/>
    <lineage>
        <taxon>Eukaryota</taxon>
        <taxon>Fungi</taxon>
        <taxon>Dikarya</taxon>
        <taxon>Ascomycota</taxon>
        <taxon>Pezizomycotina</taxon>
        <taxon>Dothideomycetes</taxon>
        <taxon>Dothideomycetes incertae sedis</taxon>
        <taxon>Botryosphaeriales</taxon>
        <taxon>Saccharataceae</taxon>
        <taxon>Saccharata</taxon>
    </lineage>
</organism>
<evidence type="ECO:0000256" key="9">
    <source>
        <dbReference type="ARBA" id="ARBA00023033"/>
    </source>
</evidence>
<evidence type="ECO:0000313" key="18">
    <source>
        <dbReference type="Proteomes" id="UP000799776"/>
    </source>
</evidence>
<reference evidence="17" key="1">
    <citation type="journal article" date="2020" name="Stud. Mycol.">
        <title>101 Dothideomycetes genomes: a test case for predicting lifestyles and emergence of pathogens.</title>
        <authorList>
            <person name="Haridas S."/>
            <person name="Albert R."/>
            <person name="Binder M."/>
            <person name="Bloem J."/>
            <person name="Labutti K."/>
            <person name="Salamov A."/>
            <person name="Andreopoulos B."/>
            <person name="Baker S."/>
            <person name="Barry K."/>
            <person name="Bills G."/>
            <person name="Bluhm B."/>
            <person name="Cannon C."/>
            <person name="Castanera R."/>
            <person name="Culley D."/>
            <person name="Daum C."/>
            <person name="Ezra D."/>
            <person name="Gonzalez J."/>
            <person name="Henrissat B."/>
            <person name="Kuo A."/>
            <person name="Liang C."/>
            <person name="Lipzen A."/>
            <person name="Lutzoni F."/>
            <person name="Magnuson J."/>
            <person name="Mondo S."/>
            <person name="Nolan M."/>
            <person name="Ohm R."/>
            <person name="Pangilinan J."/>
            <person name="Park H.-J."/>
            <person name="Ramirez L."/>
            <person name="Alfaro M."/>
            <person name="Sun H."/>
            <person name="Tritt A."/>
            <person name="Yoshinaga Y."/>
            <person name="Zwiers L.-H."/>
            <person name="Turgeon B."/>
            <person name="Goodwin S."/>
            <person name="Spatafora J."/>
            <person name="Crous P."/>
            <person name="Grigoriev I."/>
        </authorList>
    </citation>
    <scope>NUCLEOTIDE SEQUENCE</scope>
    <source>
        <strain evidence="17">CBS 121410</strain>
    </source>
</reference>
<dbReference type="GO" id="GO:0005576">
    <property type="term" value="C:extracellular region"/>
    <property type="evidence" value="ECO:0007669"/>
    <property type="project" value="UniProtKB-SubCell"/>
</dbReference>
<protein>
    <recommendedName>
        <fullName evidence="15">lytic cellulose monooxygenase (C4-dehydrogenating)</fullName>
        <ecNumber evidence="15">1.14.99.56</ecNumber>
    </recommendedName>
</protein>
<feature type="domain" description="Auxiliary Activity family 9 catalytic" evidence="16">
    <location>
        <begin position="15"/>
        <end position="215"/>
    </location>
</feature>
<keyword evidence="12" id="KW-0624">Polysaccharide degradation</keyword>
<keyword evidence="4" id="KW-0479">Metal-binding</keyword>
<evidence type="ECO:0000256" key="14">
    <source>
        <dbReference type="ARBA" id="ARBA00045077"/>
    </source>
</evidence>
<dbReference type="PANTHER" id="PTHR33353">
    <property type="entry name" value="PUTATIVE (AFU_ORTHOLOGUE AFUA_1G12560)-RELATED"/>
    <property type="match status" value="1"/>
</dbReference>
<evidence type="ECO:0000256" key="2">
    <source>
        <dbReference type="ARBA" id="ARBA00004613"/>
    </source>
</evidence>
<dbReference type="InterPro" id="IPR049892">
    <property type="entry name" value="AA9"/>
</dbReference>
<feature type="non-terminal residue" evidence="17">
    <location>
        <position position="1"/>
    </location>
</feature>
<name>A0A6A5YCB7_9PEZI</name>
<keyword evidence="6" id="KW-0136">Cellulose degradation</keyword>
<dbReference type="AlphaFoldDB" id="A0A6A5YCB7"/>
<dbReference type="GO" id="GO:0030245">
    <property type="term" value="P:cellulose catabolic process"/>
    <property type="evidence" value="ECO:0007669"/>
    <property type="project" value="UniProtKB-KW"/>
</dbReference>
<feature type="non-terminal residue" evidence="17">
    <location>
        <position position="223"/>
    </location>
</feature>
<evidence type="ECO:0000256" key="13">
    <source>
        <dbReference type="ARBA" id="ARBA00044502"/>
    </source>
</evidence>
<dbReference type="CDD" id="cd21175">
    <property type="entry name" value="LPMO_AA9"/>
    <property type="match status" value="1"/>
</dbReference>
<gene>
    <name evidence="17" type="ORF">K490DRAFT_5289</name>
</gene>
<keyword evidence="11" id="KW-0119">Carbohydrate metabolism</keyword>
<dbReference type="EMBL" id="ML978715">
    <property type="protein sequence ID" value="KAF2089153.1"/>
    <property type="molecule type" value="Genomic_DNA"/>
</dbReference>
<evidence type="ECO:0000256" key="10">
    <source>
        <dbReference type="ARBA" id="ARBA00023157"/>
    </source>
</evidence>
<dbReference type="Proteomes" id="UP000799776">
    <property type="component" value="Unassembled WGS sequence"/>
</dbReference>